<dbReference type="STRING" id="83765.SAMN05660284_01619"/>
<protein>
    <submittedName>
        <fullName evidence="9">Type IV pilus assembly protein PilY1</fullName>
    </submittedName>
</protein>
<evidence type="ECO:0000256" key="5">
    <source>
        <dbReference type="ARBA" id="ARBA00022837"/>
    </source>
</evidence>
<comment type="similarity">
    <text evidence="2">Belongs to the PilY1 family.</text>
</comment>
<keyword evidence="7" id="KW-0732">Signal</keyword>
<dbReference type="EMBL" id="FOVE01000010">
    <property type="protein sequence ID" value="SFN49076.1"/>
    <property type="molecule type" value="Genomic_DNA"/>
</dbReference>
<dbReference type="InterPro" id="IPR011047">
    <property type="entry name" value="Quinoprotein_ADH-like_sf"/>
</dbReference>
<evidence type="ECO:0000256" key="3">
    <source>
        <dbReference type="ARBA" id="ARBA00022558"/>
    </source>
</evidence>
<keyword evidence="4" id="KW-0479">Metal-binding</keyword>
<keyword evidence="6" id="KW-0281">Fimbrium</keyword>
<name>A0A1I4ZFN8_9NEIS</name>
<dbReference type="Gene3D" id="2.130.10.10">
    <property type="entry name" value="YVTN repeat-like/Quinoprotein amine dehydrogenase"/>
    <property type="match status" value="1"/>
</dbReference>
<accession>A0A1I4ZFN8</accession>
<keyword evidence="5" id="KW-0106">Calcium</keyword>
<evidence type="ECO:0000256" key="1">
    <source>
        <dbReference type="ARBA" id="ARBA00004561"/>
    </source>
</evidence>
<dbReference type="OrthoDB" id="7156875at2"/>
<dbReference type="GO" id="GO:0009289">
    <property type="term" value="C:pilus"/>
    <property type="evidence" value="ECO:0007669"/>
    <property type="project" value="UniProtKB-SubCell"/>
</dbReference>
<dbReference type="InterPro" id="IPR008707">
    <property type="entry name" value="B-propeller_PilY1"/>
</dbReference>
<organism evidence="9 10">
    <name type="scientific">Formivibrio citricus</name>
    <dbReference type="NCBI Taxonomy" id="83765"/>
    <lineage>
        <taxon>Bacteria</taxon>
        <taxon>Pseudomonadati</taxon>
        <taxon>Pseudomonadota</taxon>
        <taxon>Betaproteobacteria</taxon>
        <taxon>Neisseriales</taxon>
        <taxon>Chitinibacteraceae</taxon>
        <taxon>Formivibrio</taxon>
    </lineage>
</organism>
<dbReference type="Pfam" id="PF05567">
    <property type="entry name" value="T4P_PilY1"/>
    <property type="match status" value="1"/>
</dbReference>
<gene>
    <name evidence="9" type="ORF">SAMN05660284_01619</name>
</gene>
<evidence type="ECO:0000256" key="4">
    <source>
        <dbReference type="ARBA" id="ARBA00022723"/>
    </source>
</evidence>
<dbReference type="SUPFAM" id="SSF50998">
    <property type="entry name" value="Quinoprotein alcohol dehydrogenase-like"/>
    <property type="match status" value="1"/>
</dbReference>
<evidence type="ECO:0000256" key="6">
    <source>
        <dbReference type="ARBA" id="ARBA00023263"/>
    </source>
</evidence>
<evidence type="ECO:0000313" key="9">
    <source>
        <dbReference type="EMBL" id="SFN49076.1"/>
    </source>
</evidence>
<evidence type="ECO:0000259" key="8">
    <source>
        <dbReference type="Pfam" id="PF05567"/>
    </source>
</evidence>
<dbReference type="RefSeq" id="WP_091194221.1">
    <property type="nucleotide sequence ID" value="NZ_FOVE01000010.1"/>
</dbReference>
<reference evidence="10" key="1">
    <citation type="submission" date="2016-10" db="EMBL/GenBank/DDBJ databases">
        <authorList>
            <person name="Varghese N."/>
            <person name="Submissions S."/>
        </authorList>
    </citation>
    <scope>NUCLEOTIDE SEQUENCE [LARGE SCALE GENOMIC DNA]</scope>
    <source>
        <strain evidence="10">DSM 6150</strain>
    </source>
</reference>
<keyword evidence="3" id="KW-1029">Fimbrium biogenesis</keyword>
<dbReference type="InterPro" id="IPR015943">
    <property type="entry name" value="WD40/YVTN_repeat-like_dom_sf"/>
</dbReference>
<dbReference type="Proteomes" id="UP000242869">
    <property type="component" value="Unassembled WGS sequence"/>
</dbReference>
<dbReference type="SMART" id="SM00564">
    <property type="entry name" value="PQQ"/>
    <property type="match status" value="1"/>
</dbReference>
<evidence type="ECO:0000313" key="10">
    <source>
        <dbReference type="Proteomes" id="UP000242869"/>
    </source>
</evidence>
<evidence type="ECO:0000256" key="2">
    <source>
        <dbReference type="ARBA" id="ARBA00008387"/>
    </source>
</evidence>
<dbReference type="InterPro" id="IPR018391">
    <property type="entry name" value="PQQ_b-propeller_rpt"/>
</dbReference>
<feature type="signal peptide" evidence="7">
    <location>
        <begin position="1"/>
        <end position="29"/>
    </location>
</feature>
<proteinExistence type="inferred from homology"/>
<feature type="domain" description="PilY1 beta-propeller" evidence="8">
    <location>
        <begin position="880"/>
        <end position="1136"/>
    </location>
</feature>
<dbReference type="GO" id="GO:0046872">
    <property type="term" value="F:metal ion binding"/>
    <property type="evidence" value="ECO:0007669"/>
    <property type="project" value="UniProtKB-KW"/>
</dbReference>
<sequence>MKSTSDIQRFVQGIFAASCLSLMFTQVHAGSVALANSPMANTAVAAEVLPNLMLIIDDSGSMDWEFLPDWAGTVGCGFNNTNVSDANNNTSSCDPKKHRANSYNSIYYDPAITYLPPAYFNADGSSNTTKYPSQTADNTSNWTAVKSDPYTGSSTSNLITNLLNRVVYVVEPGEYCSDHALKTCQTLSAPTSTYKYPAPLRWCNSSANASAATPAAGTCQAVQTSTFSYLRTPSARTTSFTVNSVGSGATISSITVNGLEILPATITAGSTSTSAFAQLIVDGINGCNGITTGNCTVEGFGATLSGSTVTITGGKGTLATPVITKSGTFTTSAALSNFSSNSYPGYKLLRVIIPGTSAVYPYPGTYPGASSIAKAPTRTDCAGTYCTGNEEMTNFANWFAYYRSRTQMIKTAVSLAFKDVDARYRVGITRQSDTGYTSGTNQFRNIDKYEFSHKKNILDSLFAMPASGGTPTRVALSKVGRLYAHKYSSSAVDPMQYSCQKNYAFVATDGYWNGGTGKDLGGSSDIGNMDGSGTQRPYYEGTTASSNSLADIARYYYTTDLRTDALNNCTGGTRSDGSTGDVCSNDWGNQRMTTFGLALGVPGVLDYTSDYRTATSGDYYNLKNGTGGVNWPNPQVTSSSSQVPARIDDLWHAAVNSDGIYFSAKSPTEVIKSLQDALGQIDKKVGAGAAAATSTLNPTTGDNYSYVASYTTVQWTGNLERRTINTDTGVTALDAQWCVENITGDTCSSPSTVVAVTSGGSSTYVCRPPTGPDVEMATSCTGTLQSKVADFNDTRTIYMSSGSSLQSFTYSNITSRGLSGNYSNTFLRNNLSQRSTLSSDQLNALSGEKLVAYLRGQYGYDMRPSNEINNQLFRMRAGTLGDIVESQPVYLGKPNYSYIDAGYTEFKATHASRSGTIFVGANDGMLHAFDAATGNELWTFIPTPVIPNLWRLADDMYSTNHRNYVNGSPVISDVFDGTNWRTILVGGLNGGGRGYYALDVTTPSSPILLWEFTSANDSNLGFTFGYPVITKKADGTWVVLVSSGYNNGTGSGAYTTSPITEIANSPAGDGKGYLFVLNAITGAKISAISTNTGSATTPSGLGRIAAWADQASKNNVATDVYGGDLQGNVWRFDINANTATLLANLNISGTTQPVTTRPELGLVSGKHVIYVATGKYLEQSDLSNTDTQSIYAITDNGESTALTNPRSFMVQQTMTNSGTSRTVTSNPVDLTSKRGWFADFPDSGERANVDPILESGTILIPTIVPTSTACSPGGYSWLNYLNYKTGGYVTGTTLSGTKVSSPIVGVNIIYVNKKPVVSIITSTNPTPTVMPGIPFGQQSLQFMKKKIIWRELIQ</sequence>
<comment type="subcellular location">
    <subcellularLocation>
        <location evidence="1">Fimbrium</location>
    </subcellularLocation>
</comment>
<feature type="chain" id="PRO_5017192394" evidence="7">
    <location>
        <begin position="30"/>
        <end position="1354"/>
    </location>
</feature>
<evidence type="ECO:0000256" key="7">
    <source>
        <dbReference type="SAM" id="SignalP"/>
    </source>
</evidence>
<keyword evidence="10" id="KW-1185">Reference proteome</keyword>